<evidence type="ECO:0000256" key="1">
    <source>
        <dbReference type="ARBA" id="ARBA00004651"/>
    </source>
</evidence>
<feature type="transmembrane region" description="Helical" evidence="6">
    <location>
        <begin position="297"/>
        <end position="317"/>
    </location>
</feature>
<feature type="transmembrane region" description="Helical" evidence="6">
    <location>
        <begin position="97"/>
        <end position="114"/>
    </location>
</feature>
<organism evidence="8 9">
    <name type="scientific">Novosphingobium jiangmenense</name>
    <dbReference type="NCBI Taxonomy" id="2791981"/>
    <lineage>
        <taxon>Bacteria</taxon>
        <taxon>Pseudomonadati</taxon>
        <taxon>Pseudomonadota</taxon>
        <taxon>Alphaproteobacteria</taxon>
        <taxon>Sphingomonadales</taxon>
        <taxon>Sphingomonadaceae</taxon>
        <taxon>Novosphingobium</taxon>
    </lineage>
</organism>
<feature type="transmembrane region" description="Helical" evidence="6">
    <location>
        <begin position="265"/>
        <end position="285"/>
    </location>
</feature>
<accession>A0ABS0HEG6</accession>
<keyword evidence="5 6" id="KW-0472">Membrane</keyword>
<evidence type="ECO:0000259" key="7">
    <source>
        <dbReference type="Pfam" id="PF00482"/>
    </source>
</evidence>
<name>A0ABS0HEG6_9SPHN</name>
<evidence type="ECO:0000256" key="6">
    <source>
        <dbReference type="SAM" id="Phobius"/>
    </source>
</evidence>
<feature type="transmembrane region" description="Helical" evidence="6">
    <location>
        <begin position="120"/>
        <end position="138"/>
    </location>
</feature>
<evidence type="ECO:0000256" key="3">
    <source>
        <dbReference type="ARBA" id="ARBA00022692"/>
    </source>
</evidence>
<evidence type="ECO:0000313" key="8">
    <source>
        <dbReference type="EMBL" id="MBF9150678.1"/>
    </source>
</evidence>
<keyword evidence="9" id="KW-1185">Reference proteome</keyword>
<dbReference type="RefSeq" id="WP_196275005.1">
    <property type="nucleotide sequence ID" value="NZ_JADQDC010000003.1"/>
</dbReference>
<dbReference type="PANTHER" id="PTHR35007">
    <property type="entry name" value="INTEGRAL MEMBRANE PROTEIN-RELATED"/>
    <property type="match status" value="1"/>
</dbReference>
<evidence type="ECO:0000313" key="9">
    <source>
        <dbReference type="Proteomes" id="UP000600799"/>
    </source>
</evidence>
<comment type="subcellular location">
    <subcellularLocation>
        <location evidence="1">Cell membrane</location>
        <topology evidence="1">Multi-pass membrane protein</topology>
    </subcellularLocation>
</comment>
<feature type="transmembrane region" description="Helical" evidence="6">
    <location>
        <begin position="6"/>
        <end position="25"/>
    </location>
</feature>
<keyword evidence="4 6" id="KW-1133">Transmembrane helix</keyword>
<proteinExistence type="predicted"/>
<sequence length="324" mass="35366">MGNMIQLILMSVGMMVAMVLGYAALSGPSASKEGGRRLQSVRFRHSDSAMDKVEAQYRKTLAARKPRTMKIAGSGSRMEALELRLHRTGKGWTLSQYLYFSGGLALAVLVIVYLKTGAPLMALGAGVLIGGGIPHMLVSRAINKRVDNFTTRLPDALDLLVRGLRSGLPVTETLGVVASELPGPVGEEFKLVTDRIKVGRTMEDALQDTADRLNMPEFNFFCITLAIQRETGGNLAETLSNLSDVLRKRAQMKLKIKAMSSESKASAYIVGSLPFIVFALIYWINPVYLSKFFVDERLIIAGLGGLTWLGIGSFIMAKMVNFEI</sequence>
<dbReference type="InterPro" id="IPR018076">
    <property type="entry name" value="T2SS_GspF_dom"/>
</dbReference>
<dbReference type="Pfam" id="PF00482">
    <property type="entry name" value="T2SSF"/>
    <property type="match status" value="1"/>
</dbReference>
<reference evidence="8 9" key="1">
    <citation type="submission" date="2020-11" db="EMBL/GenBank/DDBJ databases">
        <title>The genome sequence of Novosphingobium sp. 1Y9A.</title>
        <authorList>
            <person name="Liu Y."/>
        </authorList>
    </citation>
    <scope>NUCLEOTIDE SEQUENCE [LARGE SCALE GENOMIC DNA]</scope>
    <source>
        <strain evidence="8 9">1Y9A</strain>
    </source>
</reference>
<comment type="caution">
    <text evidence="8">The sequence shown here is derived from an EMBL/GenBank/DDBJ whole genome shotgun (WGS) entry which is preliminary data.</text>
</comment>
<protein>
    <submittedName>
        <fullName evidence="8">Type II secretion system F family protein</fullName>
    </submittedName>
</protein>
<dbReference type="Proteomes" id="UP000600799">
    <property type="component" value="Unassembled WGS sequence"/>
</dbReference>
<gene>
    <name evidence="8" type="ORF">I2488_06660</name>
</gene>
<evidence type="ECO:0000256" key="5">
    <source>
        <dbReference type="ARBA" id="ARBA00023136"/>
    </source>
</evidence>
<dbReference type="PANTHER" id="PTHR35007:SF1">
    <property type="entry name" value="PILUS ASSEMBLY PROTEIN"/>
    <property type="match status" value="1"/>
</dbReference>
<evidence type="ECO:0000256" key="2">
    <source>
        <dbReference type="ARBA" id="ARBA00022475"/>
    </source>
</evidence>
<keyword evidence="2" id="KW-1003">Cell membrane</keyword>
<evidence type="ECO:0000256" key="4">
    <source>
        <dbReference type="ARBA" id="ARBA00022989"/>
    </source>
</evidence>
<dbReference type="EMBL" id="JADQDC010000003">
    <property type="protein sequence ID" value="MBF9150678.1"/>
    <property type="molecule type" value="Genomic_DNA"/>
</dbReference>
<dbReference type="InterPro" id="IPR042094">
    <property type="entry name" value="T2SS_GspF_sf"/>
</dbReference>
<dbReference type="Gene3D" id="1.20.81.30">
    <property type="entry name" value="Type II secretion system (T2SS), domain F"/>
    <property type="match status" value="1"/>
</dbReference>
<feature type="domain" description="Type II secretion system protein GspF" evidence="7">
    <location>
        <begin position="157"/>
        <end position="281"/>
    </location>
</feature>
<keyword evidence="3 6" id="KW-0812">Transmembrane</keyword>